<keyword evidence="1" id="KW-0732">Signal</keyword>
<evidence type="ECO:0000313" key="4">
    <source>
        <dbReference type="Proteomes" id="UP000092565"/>
    </source>
</evidence>
<proteinExistence type="predicted"/>
<keyword evidence="4" id="KW-1185">Reference proteome</keyword>
<name>A0A1B0ZWU0_9RHOB</name>
<gene>
    <name evidence="2" type="ORF">JL2886_03696</name>
    <name evidence="3" type="ORF">PXK24_00975</name>
</gene>
<dbReference type="OrthoDB" id="7838986at2"/>
<organism evidence="2 4">
    <name type="scientific">Phaeobacter gallaeciensis</name>
    <dbReference type="NCBI Taxonomy" id="60890"/>
    <lineage>
        <taxon>Bacteria</taxon>
        <taxon>Pseudomonadati</taxon>
        <taxon>Pseudomonadota</taxon>
        <taxon>Alphaproteobacteria</taxon>
        <taxon>Rhodobacterales</taxon>
        <taxon>Roseobacteraceae</taxon>
        <taxon>Phaeobacter</taxon>
    </lineage>
</organism>
<reference evidence="3 5" key="2">
    <citation type="submission" date="2023-02" db="EMBL/GenBank/DDBJ databases">
        <title>Population genomics of bacteria associated with diatom.</title>
        <authorList>
            <person name="Xie J."/>
            <person name="Wang H."/>
        </authorList>
    </citation>
    <scope>NUCLEOTIDE SEQUENCE [LARGE SCALE GENOMIC DNA]</scope>
    <source>
        <strain evidence="3 5">PT47_8</strain>
    </source>
</reference>
<dbReference type="Proteomes" id="UP001218364">
    <property type="component" value="Unassembled WGS sequence"/>
</dbReference>
<evidence type="ECO:0000313" key="3">
    <source>
        <dbReference type="EMBL" id="MDE4164249.1"/>
    </source>
</evidence>
<evidence type="ECO:0000313" key="2">
    <source>
        <dbReference type="EMBL" id="ANP38569.1"/>
    </source>
</evidence>
<dbReference type="EMBL" id="CP015124">
    <property type="protein sequence ID" value="ANP38569.1"/>
    <property type="molecule type" value="Genomic_DNA"/>
</dbReference>
<evidence type="ECO:0000256" key="1">
    <source>
        <dbReference type="SAM" id="SignalP"/>
    </source>
</evidence>
<protein>
    <submittedName>
        <fullName evidence="2">Uncharacterized protein</fullName>
    </submittedName>
</protein>
<feature type="signal peptide" evidence="1">
    <location>
        <begin position="1"/>
        <end position="21"/>
    </location>
</feature>
<dbReference type="Proteomes" id="UP000092565">
    <property type="component" value="Chromosome"/>
</dbReference>
<dbReference type="AlphaFoldDB" id="A0A1B0ZWU0"/>
<dbReference type="EMBL" id="JARCJK010000001">
    <property type="protein sequence ID" value="MDE4164249.1"/>
    <property type="molecule type" value="Genomic_DNA"/>
</dbReference>
<reference evidence="2 4" key="1">
    <citation type="submission" date="2016-04" db="EMBL/GenBank/DDBJ databases">
        <authorList>
            <person name="Evans L.H."/>
            <person name="Alamgir A."/>
            <person name="Owens N."/>
            <person name="Weber N.D."/>
            <person name="Virtaneva K."/>
            <person name="Barbian K."/>
            <person name="Babar A."/>
            <person name="Rosenke K."/>
        </authorList>
    </citation>
    <scope>NUCLEOTIDE SEQUENCE [LARGE SCALE GENOMIC DNA]</scope>
    <source>
        <strain evidence="2 4">JL2886</strain>
    </source>
</reference>
<accession>A0A1B0ZWU0</accession>
<evidence type="ECO:0000313" key="5">
    <source>
        <dbReference type="Proteomes" id="UP001218364"/>
    </source>
</evidence>
<dbReference type="PATRIC" id="fig|60890.4.peg.3604"/>
<feature type="chain" id="PRO_5044370124" evidence="1">
    <location>
        <begin position="22"/>
        <end position="219"/>
    </location>
</feature>
<sequence>MRWYLALAFAALMGGSMAAQAQVTQDNTTPGSLAEASSFFKAPRLNGCSIPLEDLVKGGSAGLRGQWIVQKGPGEMSTAVGGRIEMVPLPQRSGDTLSLRFRNGRLVADSPVLGLIGISVQDRGPLKPGTGLRAESVGRGDLPDDAEVFLDEVSLGPLPCGADQLIRLTLLAERPTGTGEVLRQEVRLFLIDETRMSGTYIETGPGGRMERGFITLMRR</sequence>
<dbReference type="RefSeq" id="WP_065273804.1">
    <property type="nucleotide sequence ID" value="NZ_CP015124.1"/>
</dbReference>